<feature type="compositionally biased region" description="Polar residues" evidence="1">
    <location>
        <begin position="1"/>
        <end position="21"/>
    </location>
</feature>
<comment type="caution">
    <text evidence="2">The sequence shown here is derived from an EMBL/GenBank/DDBJ whole genome shotgun (WGS) entry which is preliminary data.</text>
</comment>
<evidence type="ECO:0000313" key="2">
    <source>
        <dbReference type="EMBL" id="CAK8678871.1"/>
    </source>
</evidence>
<protein>
    <submittedName>
        <fullName evidence="2">Uncharacterized protein</fullName>
    </submittedName>
</protein>
<proteinExistence type="predicted"/>
<feature type="compositionally biased region" description="Polar residues" evidence="1">
    <location>
        <begin position="333"/>
        <end position="367"/>
    </location>
</feature>
<gene>
    <name evidence="2" type="ORF">CVLEPA_LOCUS9143</name>
</gene>
<organism evidence="2 3">
    <name type="scientific">Clavelina lepadiformis</name>
    <name type="common">Light-bulb sea squirt</name>
    <name type="synonym">Ascidia lepadiformis</name>
    <dbReference type="NCBI Taxonomy" id="159417"/>
    <lineage>
        <taxon>Eukaryota</taxon>
        <taxon>Metazoa</taxon>
        <taxon>Chordata</taxon>
        <taxon>Tunicata</taxon>
        <taxon>Ascidiacea</taxon>
        <taxon>Aplousobranchia</taxon>
        <taxon>Clavelinidae</taxon>
        <taxon>Clavelina</taxon>
    </lineage>
</organism>
<feature type="compositionally biased region" description="Basic and acidic residues" evidence="1">
    <location>
        <begin position="599"/>
        <end position="645"/>
    </location>
</feature>
<sequence>MSNGMLDQPCSSNSLRGSTTSDKARNSRVDAFASARVLSEEDLKTYYGDDTDTVTSTILSESYSSESNEQESTTNKKKSKWWRIFAFPFKKKKRSRVFKHTPPSLSSITVTDQSHVVDQNWLHFNPTEVVSAPLVADVEGIANDKKIHSVSHLDSTHHDHRKMTKSSKATVRSQKANEIPPNVFEKRTSIHVANNNQDLASTKTLKSFNEKEDIKKILAELDGQSSDEFESSLPEQTPVSGSLLNLSNSEPLTISEVPVTQNTPIPTRRSGRKSFSSANEEASEDGKKDKIGFDRSLEKKQNKEKPASGAPDDRKKKDAVSSSSSKQNSGPSQDLTIAFSPTSEGMPTPRQEQQPTPALRKSSQFFSPNAGDLADVSAADSTPFRIKHPTPQPRKKRYTKGRKRTLSSPPPMMTLPKNVNEAVNRGNARYVVAEILYHGRSLTIDEKGLIRSKLAQLVDSILTKDQASNFDRKGDNPRQHVGEMRDPARVDSVILRQSLAEEPTVVPSSKKELHAEVDLREQGVKIIPQSRTSHVKQSSAQGFPSDRRKTPIAAYVNRPNNMKRLVHDPNNSLAYDNTDVSFTLLQSHDQTDGSSRSLSRQDADGVQKRFDPRRSSSRSEKRSRDEETDSAARRDQAANHSESRSLKTLYSNDAPMDNSLSELMNFMNSSNRSPSVTSQPRHYKRQQKQETPLTSNRPPSCANLINDSRRSFPRFDAWESDACSSISNVRGRPSYEFFDALDQLPPTNPQNLSLRRLGRPDERTKQDTETLTSTPGSNCGNKCRLPSTSAESLSQSTPQTVKATPTSSTQIQRRWRQSATETPTEHDAWWMPREWARERGIGAYAKTRHFNDLDALEREQAVQLSKNANVEKIRMCNFIKL</sequence>
<name>A0ABP0FHL4_CLALP</name>
<evidence type="ECO:0000256" key="1">
    <source>
        <dbReference type="SAM" id="MobiDB-lite"/>
    </source>
</evidence>
<feature type="region of interest" description="Disordered" evidence="1">
    <location>
        <begin position="740"/>
        <end position="810"/>
    </location>
</feature>
<reference evidence="2 3" key="1">
    <citation type="submission" date="2024-02" db="EMBL/GenBank/DDBJ databases">
        <authorList>
            <person name="Daric V."/>
            <person name="Darras S."/>
        </authorList>
    </citation>
    <scope>NUCLEOTIDE SEQUENCE [LARGE SCALE GENOMIC DNA]</scope>
</reference>
<feature type="compositionally biased region" description="Polar residues" evidence="1">
    <location>
        <begin position="588"/>
        <end position="598"/>
    </location>
</feature>
<feature type="compositionally biased region" description="Polar residues" evidence="1">
    <location>
        <begin position="689"/>
        <end position="705"/>
    </location>
</feature>
<feature type="compositionally biased region" description="Polar residues" evidence="1">
    <location>
        <begin position="166"/>
        <end position="176"/>
    </location>
</feature>
<feature type="region of interest" description="Disordered" evidence="1">
    <location>
        <begin position="226"/>
        <end position="413"/>
    </location>
</feature>
<feature type="region of interest" description="Disordered" evidence="1">
    <location>
        <begin position="588"/>
        <end position="705"/>
    </location>
</feature>
<feature type="region of interest" description="Disordered" evidence="1">
    <location>
        <begin position="526"/>
        <end position="550"/>
    </location>
</feature>
<feature type="compositionally biased region" description="Polar residues" evidence="1">
    <location>
        <begin position="233"/>
        <end position="265"/>
    </location>
</feature>
<dbReference type="EMBL" id="CAWYQH010000057">
    <property type="protein sequence ID" value="CAK8678871.1"/>
    <property type="molecule type" value="Genomic_DNA"/>
</dbReference>
<feature type="region of interest" description="Disordered" evidence="1">
    <location>
        <begin position="1"/>
        <end position="26"/>
    </location>
</feature>
<dbReference type="Proteomes" id="UP001642483">
    <property type="component" value="Unassembled WGS sequence"/>
</dbReference>
<feature type="compositionally biased region" description="Basic and acidic residues" evidence="1">
    <location>
        <begin position="758"/>
        <end position="768"/>
    </location>
</feature>
<feature type="compositionally biased region" description="Polar residues" evidence="1">
    <location>
        <begin position="529"/>
        <end position="542"/>
    </location>
</feature>
<feature type="region of interest" description="Disordered" evidence="1">
    <location>
        <begin position="153"/>
        <end position="181"/>
    </location>
</feature>
<feature type="compositionally biased region" description="Basic residues" evidence="1">
    <location>
        <begin position="385"/>
        <end position="405"/>
    </location>
</feature>
<keyword evidence="3" id="KW-1185">Reference proteome</keyword>
<accession>A0ABP0FHL4</accession>
<feature type="compositionally biased region" description="Low complexity" evidence="1">
    <location>
        <begin position="320"/>
        <end position="332"/>
    </location>
</feature>
<feature type="compositionally biased region" description="Polar residues" evidence="1">
    <location>
        <begin position="769"/>
        <end position="810"/>
    </location>
</feature>
<feature type="compositionally biased region" description="Basic and acidic residues" evidence="1">
    <location>
        <begin position="284"/>
        <end position="319"/>
    </location>
</feature>
<evidence type="ECO:0000313" key="3">
    <source>
        <dbReference type="Proteomes" id="UP001642483"/>
    </source>
</evidence>
<feature type="compositionally biased region" description="Polar residues" evidence="1">
    <location>
        <begin position="658"/>
        <end position="680"/>
    </location>
</feature>